<name>A0A1D6F1W5_MAIZE</name>
<keyword evidence="3" id="KW-1185">Reference proteome</keyword>
<evidence type="ECO:0000313" key="1">
    <source>
        <dbReference type="EMBL" id="ONM25425.1"/>
    </source>
</evidence>
<dbReference type="Proteomes" id="UP000007305">
    <property type="component" value="Chromosome 2"/>
</dbReference>
<gene>
    <name evidence="1" type="ORF">ZEAMMB73_Zm00001d006898</name>
</gene>
<dbReference type="EnsemblPlants" id="Zm00001eb109600_T001">
    <property type="protein sequence ID" value="Zm00001eb109600_P001"/>
    <property type="gene ID" value="Zm00001eb109600"/>
</dbReference>
<dbReference type="Gramene" id="Zm00001eb109600_T001">
    <property type="protein sequence ID" value="Zm00001eb109600_P001"/>
    <property type="gene ID" value="Zm00001eb109600"/>
</dbReference>
<accession>A0A1D6F1W5</accession>
<dbReference type="AlphaFoldDB" id="A0A1D6F1W5"/>
<protein>
    <submittedName>
        <fullName evidence="1 2">Uncharacterized protein</fullName>
    </submittedName>
</protein>
<organism evidence="1">
    <name type="scientific">Zea mays</name>
    <name type="common">Maize</name>
    <dbReference type="NCBI Taxonomy" id="4577"/>
    <lineage>
        <taxon>Eukaryota</taxon>
        <taxon>Viridiplantae</taxon>
        <taxon>Streptophyta</taxon>
        <taxon>Embryophyta</taxon>
        <taxon>Tracheophyta</taxon>
        <taxon>Spermatophyta</taxon>
        <taxon>Magnoliopsida</taxon>
        <taxon>Liliopsida</taxon>
        <taxon>Poales</taxon>
        <taxon>Poaceae</taxon>
        <taxon>PACMAD clade</taxon>
        <taxon>Panicoideae</taxon>
        <taxon>Andropogonodae</taxon>
        <taxon>Andropogoneae</taxon>
        <taxon>Tripsacinae</taxon>
        <taxon>Zea</taxon>
    </lineage>
</organism>
<dbReference type="EMBL" id="CM007648">
    <property type="protein sequence ID" value="ONM25425.1"/>
    <property type="molecule type" value="Genomic_DNA"/>
</dbReference>
<reference evidence="2" key="3">
    <citation type="submission" date="2021-05" db="UniProtKB">
        <authorList>
            <consortium name="EnsemblPlants"/>
        </authorList>
    </citation>
    <scope>IDENTIFICATION</scope>
    <source>
        <strain evidence="2">cv. B73</strain>
    </source>
</reference>
<reference evidence="2" key="2">
    <citation type="submission" date="2019-07" db="EMBL/GenBank/DDBJ databases">
        <authorList>
            <person name="Seetharam A."/>
            <person name="Woodhouse M."/>
            <person name="Cannon E."/>
        </authorList>
    </citation>
    <scope>NUCLEOTIDE SEQUENCE [LARGE SCALE GENOMIC DNA]</scope>
    <source>
        <strain evidence="2">cv. B73</strain>
    </source>
</reference>
<sequence length="78" mass="8229">MATAAARATLPRPLLSLPPFLLPPHPPCVSPSLAPPSIAVGNTRRRPCAPRHMLLQAVVPVSAVEGLVPVMLKKKPID</sequence>
<evidence type="ECO:0000313" key="3">
    <source>
        <dbReference type="Proteomes" id="UP000007305"/>
    </source>
</evidence>
<proteinExistence type="predicted"/>
<reference evidence="1 3" key="1">
    <citation type="submission" date="2015-12" db="EMBL/GenBank/DDBJ databases">
        <title>Update maize B73 reference genome by single molecule sequencing technologies.</title>
        <authorList>
            <consortium name="Maize Genome Sequencing Project"/>
            <person name="Ware D."/>
        </authorList>
    </citation>
    <scope>NUCLEOTIDE SEQUENCE [LARGE SCALE GENOMIC DNA]</scope>
    <source>
        <strain evidence="3">cv. B73</strain>
        <tissue evidence="1">Seedling</tissue>
    </source>
</reference>
<dbReference type="PaxDb" id="4577-GRMZM2G020231_P01"/>
<evidence type="ECO:0000313" key="2">
    <source>
        <dbReference type="EnsemblPlants" id="Zm00001eb109600_P001"/>
    </source>
</evidence>